<feature type="transmembrane region" description="Helical" evidence="1">
    <location>
        <begin position="29"/>
        <end position="48"/>
    </location>
</feature>
<comment type="caution">
    <text evidence="3">The sequence shown here is derived from an EMBL/GenBank/DDBJ whole genome shotgun (WGS) entry which is preliminary data.</text>
</comment>
<dbReference type="PANTHER" id="PTHR36851:SF1">
    <property type="entry name" value="GLYCO_TRANS_2-LIKE DOMAIN-CONTAINING PROTEIN"/>
    <property type="match status" value="1"/>
</dbReference>
<dbReference type="Gene3D" id="3.90.550.10">
    <property type="entry name" value="Spore Coat Polysaccharide Biosynthesis Protein SpsA, Chain A"/>
    <property type="match status" value="1"/>
</dbReference>
<evidence type="ECO:0000256" key="1">
    <source>
        <dbReference type="SAM" id="Phobius"/>
    </source>
</evidence>
<name>A0A2M7CQ17_9BACT</name>
<dbReference type="InterPro" id="IPR001173">
    <property type="entry name" value="Glyco_trans_2-like"/>
</dbReference>
<gene>
    <name evidence="3" type="ORF">COS33_01555</name>
</gene>
<dbReference type="Pfam" id="PF13632">
    <property type="entry name" value="Glyco_trans_2_3"/>
    <property type="match status" value="1"/>
</dbReference>
<keyword evidence="1" id="KW-1133">Transmembrane helix</keyword>
<feature type="domain" description="Glycosyltransferase 2-like" evidence="2">
    <location>
        <begin position="244"/>
        <end position="456"/>
    </location>
</feature>
<protein>
    <recommendedName>
        <fullName evidence="2">Glycosyltransferase 2-like domain-containing protein</fullName>
    </recommendedName>
</protein>
<sequence>MSLSPEYNYTKIGSASNLSDLKEQRIYRLLEIFPAGLSWLTLISVILISWLTPVFAAIFIIVFDIYWLLKTVYLALHLRTAFKKLRRSLEINWLNQLSNINPPHPPTSGGEQMLNVYWTDIYHLILLPFYNESEKTIRASIESLANANYPKNKMIIVLATEKRALLRQGFGGQVGYNPLFIAEKIKKEYENKFFKFLITIHPENLPDEISGKGSNISWAGKQAKKEIIDALKISYENVLVSAFDIDTVIYPDYFSRLTYVFLNTPNNQNFSYQPVPFYTNNIWQSPALARVVALSATFWHMLQQERMERLTTFSSHSMPLQALVNVDFWQKNMVSEDSRIFWQCLLRHNGNYGVVPLHYPVKMDANAAPSFWQTIKNLYKQQRRWAWGAENVPYILFGFWKNKEIKFHKKWHYAWVYIEGFWSWSTNTLIIFMLGWLPIVLGGEIFKQTLLAYNLPQITRWLMTLSMVGIITSAYLTIVILPPKPVEYGKHKYIEMILQWPLLLITMIVFGAFPALEAQTRLALGGKFRLGFWVTPKIRYEK</sequence>
<feature type="transmembrane region" description="Helical" evidence="1">
    <location>
        <begin position="493"/>
        <end position="516"/>
    </location>
</feature>
<evidence type="ECO:0000313" key="3">
    <source>
        <dbReference type="EMBL" id="PIV31751.1"/>
    </source>
</evidence>
<accession>A0A2M7CQ17</accession>
<dbReference type="Proteomes" id="UP000230595">
    <property type="component" value="Unassembled WGS sequence"/>
</dbReference>
<keyword evidence="1" id="KW-0812">Transmembrane</keyword>
<organism evidence="3 4">
    <name type="scientific">Candidatus Wolfebacteria bacterium CG02_land_8_20_14_3_00_37_12</name>
    <dbReference type="NCBI Taxonomy" id="1975066"/>
    <lineage>
        <taxon>Bacteria</taxon>
        <taxon>Candidatus Wolfeibacteriota</taxon>
    </lineage>
</organism>
<proteinExistence type="predicted"/>
<reference evidence="4" key="1">
    <citation type="submission" date="2017-09" db="EMBL/GenBank/DDBJ databases">
        <title>Depth-based differentiation of microbial function through sediment-hosted aquifers and enrichment of novel symbionts in the deep terrestrial subsurface.</title>
        <authorList>
            <person name="Probst A.J."/>
            <person name="Ladd B."/>
            <person name="Jarett J.K."/>
            <person name="Geller-Mcgrath D.E."/>
            <person name="Sieber C.M.K."/>
            <person name="Emerson J.B."/>
            <person name="Anantharaman K."/>
            <person name="Thomas B.C."/>
            <person name="Malmstrom R."/>
            <person name="Stieglmeier M."/>
            <person name="Klingl A."/>
            <person name="Woyke T."/>
            <person name="Ryan C.M."/>
            <person name="Banfield J.F."/>
        </authorList>
    </citation>
    <scope>NUCLEOTIDE SEQUENCE [LARGE SCALE GENOMIC DNA]</scope>
</reference>
<keyword evidence="1" id="KW-0472">Membrane</keyword>
<dbReference type="InterPro" id="IPR029044">
    <property type="entry name" value="Nucleotide-diphossugar_trans"/>
</dbReference>
<feature type="transmembrane region" description="Helical" evidence="1">
    <location>
        <begin position="413"/>
        <end position="441"/>
    </location>
</feature>
<dbReference type="SUPFAM" id="SSF53448">
    <property type="entry name" value="Nucleotide-diphospho-sugar transferases"/>
    <property type="match status" value="1"/>
</dbReference>
<feature type="transmembrane region" description="Helical" evidence="1">
    <location>
        <begin position="461"/>
        <end position="481"/>
    </location>
</feature>
<evidence type="ECO:0000313" key="4">
    <source>
        <dbReference type="Proteomes" id="UP000230595"/>
    </source>
</evidence>
<dbReference type="AlphaFoldDB" id="A0A2M7CQ17"/>
<evidence type="ECO:0000259" key="2">
    <source>
        <dbReference type="Pfam" id="PF13632"/>
    </source>
</evidence>
<feature type="transmembrane region" description="Helical" evidence="1">
    <location>
        <begin position="54"/>
        <end position="76"/>
    </location>
</feature>
<dbReference type="PANTHER" id="PTHR36851">
    <property type="entry name" value="UNNAMED PRODUCT"/>
    <property type="match status" value="1"/>
</dbReference>
<dbReference type="EMBL" id="PEUH01000034">
    <property type="protein sequence ID" value="PIV31751.1"/>
    <property type="molecule type" value="Genomic_DNA"/>
</dbReference>